<accession>A0ABP4HVI1</accession>
<organism evidence="1 2">
    <name type="scientific">Streptomyces javensis</name>
    <dbReference type="NCBI Taxonomy" id="114698"/>
    <lineage>
        <taxon>Bacteria</taxon>
        <taxon>Bacillati</taxon>
        <taxon>Actinomycetota</taxon>
        <taxon>Actinomycetes</taxon>
        <taxon>Kitasatosporales</taxon>
        <taxon>Streptomycetaceae</taxon>
        <taxon>Streptomyces</taxon>
        <taxon>Streptomyces violaceusniger group</taxon>
    </lineage>
</organism>
<name>A0ABP4HVI1_9ACTN</name>
<dbReference type="EMBL" id="BAAAIH010000026">
    <property type="protein sequence ID" value="GAA1280815.1"/>
    <property type="molecule type" value="Genomic_DNA"/>
</dbReference>
<dbReference type="PANTHER" id="PTHR43976:SF9">
    <property type="entry name" value="OXIDOREDUCTASE"/>
    <property type="match status" value="1"/>
</dbReference>
<keyword evidence="2" id="KW-1185">Reference proteome</keyword>
<dbReference type="PANTHER" id="PTHR43976">
    <property type="entry name" value="SHORT CHAIN DEHYDROGENASE"/>
    <property type="match status" value="1"/>
</dbReference>
<proteinExistence type="predicted"/>
<protein>
    <submittedName>
        <fullName evidence="1">SDR family oxidoreductase</fullName>
    </submittedName>
</protein>
<comment type="caution">
    <text evidence="1">The sequence shown here is derived from an EMBL/GenBank/DDBJ whole genome shotgun (WGS) entry which is preliminary data.</text>
</comment>
<gene>
    <name evidence="1" type="ORF">GCM10009579_46210</name>
</gene>
<dbReference type="Pfam" id="PF00106">
    <property type="entry name" value="adh_short"/>
    <property type="match status" value="1"/>
</dbReference>
<sequence length="308" mass="32320">MRSDTPMPPDTPTTVLVTGASSGFGALTARALARAGHTVYAGIRQPATRNASAVAELTRYATDHDVDLRAVELDVTSQDSADSAVARILADRNRLDVIVHNAGHMATGPAEAFTPEQLAQLYDVNVLGTQRVNRAALPRLRAQGEGLLVWIGSSSTRGGCPPFVGPYFAAKAAMDALAVSYAAEVVRFGIDTAIVVPGAFTSGTNHFSHAGAPADADRATAYDERYGTLLADLDQRLTALIPPDADAAHVADAVVRLVALPAGTRPLRTHIDPSRDGSEVVSAVADRVRAEFFRRAGLDDLLTTGSSL</sequence>
<dbReference type="InterPro" id="IPR036291">
    <property type="entry name" value="NAD(P)-bd_dom_sf"/>
</dbReference>
<dbReference type="Proteomes" id="UP001500282">
    <property type="component" value="Unassembled WGS sequence"/>
</dbReference>
<reference evidence="2" key="1">
    <citation type="journal article" date="2019" name="Int. J. Syst. Evol. Microbiol.">
        <title>The Global Catalogue of Microorganisms (GCM) 10K type strain sequencing project: providing services to taxonomists for standard genome sequencing and annotation.</title>
        <authorList>
            <consortium name="The Broad Institute Genomics Platform"/>
            <consortium name="The Broad Institute Genome Sequencing Center for Infectious Disease"/>
            <person name="Wu L."/>
            <person name="Ma J."/>
        </authorList>
    </citation>
    <scope>NUCLEOTIDE SEQUENCE [LARGE SCALE GENOMIC DNA]</scope>
    <source>
        <strain evidence="2">JCM 11448</strain>
    </source>
</reference>
<dbReference type="PRINTS" id="PR00081">
    <property type="entry name" value="GDHRDH"/>
</dbReference>
<dbReference type="InterPro" id="IPR002347">
    <property type="entry name" value="SDR_fam"/>
</dbReference>
<dbReference type="InterPro" id="IPR051911">
    <property type="entry name" value="SDR_oxidoreductase"/>
</dbReference>
<evidence type="ECO:0000313" key="1">
    <source>
        <dbReference type="EMBL" id="GAA1280815.1"/>
    </source>
</evidence>
<dbReference type="Gene3D" id="3.40.50.720">
    <property type="entry name" value="NAD(P)-binding Rossmann-like Domain"/>
    <property type="match status" value="1"/>
</dbReference>
<dbReference type="SUPFAM" id="SSF51735">
    <property type="entry name" value="NAD(P)-binding Rossmann-fold domains"/>
    <property type="match status" value="1"/>
</dbReference>
<evidence type="ECO:0000313" key="2">
    <source>
        <dbReference type="Proteomes" id="UP001500282"/>
    </source>
</evidence>